<protein>
    <recommendedName>
        <fullName evidence="1">Elongation factor G-binding protein N-terminal domain-containing protein</fullName>
    </recommendedName>
</protein>
<dbReference type="OrthoDB" id="1891078at2"/>
<dbReference type="Proteomes" id="UP000051992">
    <property type="component" value="Unassembled WGS sequence"/>
</dbReference>
<keyword evidence="3" id="KW-1185">Reference proteome</keyword>
<dbReference type="AlphaFoldDB" id="A0A0R2H6U7"/>
<feature type="domain" description="Elongation factor G-binding protein N-terminal" evidence="1">
    <location>
        <begin position="12"/>
        <end position="94"/>
    </location>
</feature>
<dbReference type="RefSeq" id="WP_057744720.1">
    <property type="nucleotide sequence ID" value="NZ_BJLU01000007.1"/>
</dbReference>
<sequence>MLYRKQNKGQKMIKPNEYVNLKNKIHELISVYKSVNDKNVVTTIKNDTFALGVQYGIEQTDEWKHLVQAVDEISCSHQKADKFLLGIETLVVPFAMPSTKQIGKLFKKYKKVPDFEQSEFDLYETSYLGVNDTGNAKKFLILPNSEGQLFGVIGDFDVQVVNGLCAVCHTIGNVSLFSTKVKQRGANGNYVKRGNYICRHSENCNHQLVDLENLYNFTDSVVKY</sequence>
<comment type="caution">
    <text evidence="2">The sequence shown here is derived from an EMBL/GenBank/DDBJ whole genome shotgun (WGS) entry which is preliminary data.</text>
</comment>
<name>A0A0R2H6U7_WEIVI</name>
<proteinExistence type="predicted"/>
<evidence type="ECO:0000313" key="3">
    <source>
        <dbReference type="Proteomes" id="UP000051992"/>
    </source>
</evidence>
<gene>
    <name evidence="2" type="ORF">IV50_GL000545</name>
</gene>
<dbReference type="PATRIC" id="fig|1629.5.peg.549"/>
<dbReference type="CDD" id="cd16342">
    <property type="entry name" value="FusC_FusB"/>
    <property type="match status" value="1"/>
</dbReference>
<accession>A0A0R2H6U7</accession>
<dbReference type="Gene3D" id="1.20.1280.250">
    <property type="match status" value="1"/>
</dbReference>
<dbReference type="Pfam" id="PF07299">
    <property type="entry name" value="EF-G-binding_N"/>
    <property type="match status" value="1"/>
</dbReference>
<evidence type="ECO:0000313" key="2">
    <source>
        <dbReference type="EMBL" id="KRN46277.1"/>
    </source>
</evidence>
<dbReference type="InterPro" id="IPR010841">
    <property type="entry name" value="EF-G-binding_N"/>
</dbReference>
<reference evidence="2 3" key="1">
    <citation type="journal article" date="2015" name="Genome Announc.">
        <title>Expanding the biotechnology potential of lactobacilli through comparative genomics of 213 strains and associated genera.</title>
        <authorList>
            <person name="Sun Z."/>
            <person name="Harris H.M."/>
            <person name="McCann A."/>
            <person name="Guo C."/>
            <person name="Argimon S."/>
            <person name="Zhang W."/>
            <person name="Yang X."/>
            <person name="Jeffery I.B."/>
            <person name="Cooney J.C."/>
            <person name="Kagawa T.F."/>
            <person name="Liu W."/>
            <person name="Song Y."/>
            <person name="Salvetti E."/>
            <person name="Wrobel A."/>
            <person name="Rasinkangas P."/>
            <person name="Parkhill J."/>
            <person name="Rea M.C."/>
            <person name="O'Sullivan O."/>
            <person name="Ritari J."/>
            <person name="Douillard F.P."/>
            <person name="Paul Ross R."/>
            <person name="Yang R."/>
            <person name="Briner A.E."/>
            <person name="Felis G.E."/>
            <person name="de Vos W.M."/>
            <person name="Barrangou R."/>
            <person name="Klaenhammer T.R."/>
            <person name="Caufield P.W."/>
            <person name="Cui Y."/>
            <person name="Zhang H."/>
            <person name="O'Toole P.W."/>
        </authorList>
    </citation>
    <scope>NUCLEOTIDE SEQUENCE [LARGE SCALE GENOMIC DNA]</scope>
    <source>
        <strain evidence="2 3">DSM 20410</strain>
    </source>
</reference>
<evidence type="ECO:0000259" key="1">
    <source>
        <dbReference type="Pfam" id="PF07299"/>
    </source>
</evidence>
<organism evidence="2 3">
    <name type="scientific">Weissella viridescens</name>
    <name type="common">Lactobacillus viridescens</name>
    <dbReference type="NCBI Taxonomy" id="1629"/>
    <lineage>
        <taxon>Bacteria</taxon>
        <taxon>Bacillati</taxon>
        <taxon>Bacillota</taxon>
        <taxon>Bacilli</taxon>
        <taxon>Lactobacillales</taxon>
        <taxon>Lactobacillaceae</taxon>
        <taxon>Weissella</taxon>
    </lineage>
</organism>
<dbReference type="EMBL" id="JQBM01000002">
    <property type="protein sequence ID" value="KRN46277.1"/>
    <property type="molecule type" value="Genomic_DNA"/>
</dbReference>
<dbReference type="InterPro" id="IPR038344">
    <property type="entry name" value="EF-G_N_sf"/>
</dbReference>